<dbReference type="InterPro" id="IPR000914">
    <property type="entry name" value="SBP_5_dom"/>
</dbReference>
<accession>A0A512DCE8</accession>
<reference evidence="6 7" key="1">
    <citation type="submission" date="2019-07" db="EMBL/GenBank/DDBJ databases">
        <title>Whole genome shotgun sequence of Cellulomonas aerilata NBRC 106308.</title>
        <authorList>
            <person name="Hosoyama A."/>
            <person name="Uohara A."/>
            <person name="Ohji S."/>
            <person name="Ichikawa N."/>
        </authorList>
    </citation>
    <scope>NUCLEOTIDE SEQUENCE [LARGE SCALE GENOMIC DNA]</scope>
    <source>
        <strain evidence="6 7">NBRC 106308</strain>
    </source>
</reference>
<organism evidence="6 7">
    <name type="scientific">Cellulomonas aerilata</name>
    <dbReference type="NCBI Taxonomy" id="515326"/>
    <lineage>
        <taxon>Bacteria</taxon>
        <taxon>Bacillati</taxon>
        <taxon>Actinomycetota</taxon>
        <taxon>Actinomycetes</taxon>
        <taxon>Micrococcales</taxon>
        <taxon>Cellulomonadaceae</taxon>
        <taxon>Cellulomonas</taxon>
    </lineage>
</organism>
<dbReference type="Gene3D" id="3.10.105.10">
    <property type="entry name" value="Dipeptide-binding Protein, Domain 3"/>
    <property type="match status" value="1"/>
</dbReference>
<dbReference type="OrthoDB" id="9796817at2"/>
<evidence type="ECO:0000256" key="1">
    <source>
        <dbReference type="ARBA" id="ARBA00005695"/>
    </source>
</evidence>
<feature type="chain" id="PRO_5039655936" evidence="4">
    <location>
        <begin position="32"/>
        <end position="545"/>
    </location>
</feature>
<dbReference type="GO" id="GO:0015833">
    <property type="term" value="P:peptide transport"/>
    <property type="evidence" value="ECO:0007669"/>
    <property type="project" value="TreeGrafter"/>
</dbReference>
<comment type="similarity">
    <text evidence="1">Belongs to the bacterial solute-binding protein 5 family.</text>
</comment>
<dbReference type="PROSITE" id="PS51257">
    <property type="entry name" value="PROKAR_LIPOPROTEIN"/>
    <property type="match status" value="1"/>
</dbReference>
<dbReference type="PANTHER" id="PTHR30290">
    <property type="entry name" value="PERIPLASMIC BINDING COMPONENT OF ABC TRANSPORTER"/>
    <property type="match status" value="1"/>
</dbReference>
<dbReference type="PANTHER" id="PTHR30290:SF9">
    <property type="entry name" value="OLIGOPEPTIDE-BINDING PROTEIN APPA"/>
    <property type="match status" value="1"/>
</dbReference>
<comment type="caution">
    <text evidence="6">The sequence shown here is derived from an EMBL/GenBank/DDBJ whole genome shotgun (WGS) entry which is preliminary data.</text>
</comment>
<dbReference type="EMBL" id="BJYY01000013">
    <property type="protein sequence ID" value="GEO34097.1"/>
    <property type="molecule type" value="Genomic_DNA"/>
</dbReference>
<evidence type="ECO:0000256" key="3">
    <source>
        <dbReference type="ARBA" id="ARBA00022729"/>
    </source>
</evidence>
<name>A0A512DCE8_9CELL</name>
<feature type="signal peptide" evidence="4">
    <location>
        <begin position="1"/>
        <end position="31"/>
    </location>
</feature>
<keyword evidence="2" id="KW-0813">Transport</keyword>
<dbReference type="InterPro" id="IPR039424">
    <property type="entry name" value="SBP_5"/>
</dbReference>
<evidence type="ECO:0000313" key="7">
    <source>
        <dbReference type="Proteomes" id="UP000321181"/>
    </source>
</evidence>
<dbReference type="GO" id="GO:1904680">
    <property type="term" value="F:peptide transmembrane transporter activity"/>
    <property type="evidence" value="ECO:0007669"/>
    <property type="project" value="TreeGrafter"/>
</dbReference>
<protein>
    <submittedName>
        <fullName evidence="6">Putative D,D-dipeptide-binding periplasmic protein DdpA</fullName>
    </submittedName>
</protein>
<evidence type="ECO:0000259" key="5">
    <source>
        <dbReference type="Pfam" id="PF00496"/>
    </source>
</evidence>
<dbReference type="Pfam" id="PF00496">
    <property type="entry name" value="SBP_bac_5"/>
    <property type="match status" value="1"/>
</dbReference>
<feature type="domain" description="Solute-binding protein family 5" evidence="5">
    <location>
        <begin position="102"/>
        <end position="461"/>
    </location>
</feature>
<dbReference type="RefSeq" id="WP_146903100.1">
    <property type="nucleotide sequence ID" value="NZ_BAAARM010000003.1"/>
</dbReference>
<dbReference type="Proteomes" id="UP000321181">
    <property type="component" value="Unassembled WGS sequence"/>
</dbReference>
<evidence type="ECO:0000313" key="6">
    <source>
        <dbReference type="EMBL" id="GEO34097.1"/>
    </source>
</evidence>
<evidence type="ECO:0000256" key="2">
    <source>
        <dbReference type="ARBA" id="ARBA00022448"/>
    </source>
</evidence>
<keyword evidence="7" id="KW-1185">Reference proteome</keyword>
<gene>
    <name evidence="6" type="primary">ddpA</name>
    <name evidence="6" type="ORF">CAE01nite_18220</name>
</gene>
<dbReference type="AlphaFoldDB" id="A0A512DCE8"/>
<keyword evidence="3 4" id="KW-0732">Signal</keyword>
<dbReference type="SUPFAM" id="SSF53850">
    <property type="entry name" value="Periplasmic binding protein-like II"/>
    <property type="match status" value="1"/>
</dbReference>
<sequence length="545" mass="57606">MTPTPGRRGRPRATRATRLLVPAVATTFLLAACSGGAGGGGGETAAPSSAPTDGVLHLGLLNDIGQPPDPDIYYSGNGLALTTNLYEGLVRYEPGNHEEAAIVPSLATEWQANEDSTVWTFTLRDGVTFHDGTPFTSAAVQASFQRRLDVGGGPAYMAEGIASFETPDDRTVVITLEEPNSAFLDSLASPYGPRMISPTVLTEEAGDDFAQTYLSTASAGTGPYRLTEARVDEVYEMEAFEDYWGEEPTFTTVEFPVYTDTSAMQLALDNGDLAGIIGAVPSAAQAGYVEEGVLDTYSLPTFQVGVLYMNPHRDFLATSEARTALFEAVDWASVVEQVLGEKSELATGAYSRGALPDGQDTKEIRHDPAPLAEYVGTLPEGTEVEIGHAAGSADDAQIANLVAAQLQGLGLAATVTEFQTSEVFGSFAGDPANAAPDVYVASGTWPDANNPYLYGHVFWDEGGGLNFLQCTDDDATAALAEGLRTGDPAAYVAAGEAITEAMCTPTFAYTNDFVVTQPWLGNVEESHTMAEPYALDFNTLTIVDE</sequence>
<dbReference type="Gene3D" id="3.40.190.10">
    <property type="entry name" value="Periplasmic binding protein-like II"/>
    <property type="match status" value="1"/>
</dbReference>
<proteinExistence type="inferred from homology"/>
<evidence type="ECO:0000256" key="4">
    <source>
        <dbReference type="SAM" id="SignalP"/>
    </source>
</evidence>